<dbReference type="GO" id="GO:0016740">
    <property type="term" value="F:transferase activity"/>
    <property type="evidence" value="ECO:0007669"/>
    <property type="project" value="UniProtKB-KW"/>
</dbReference>
<accession>A0A1H8LUE2</accession>
<organism evidence="2 3">
    <name type="scientific">Salinihabitans flavidus</name>
    <dbReference type="NCBI Taxonomy" id="569882"/>
    <lineage>
        <taxon>Bacteria</taxon>
        <taxon>Pseudomonadati</taxon>
        <taxon>Pseudomonadota</taxon>
        <taxon>Alphaproteobacteria</taxon>
        <taxon>Rhodobacterales</taxon>
        <taxon>Roseobacteraceae</taxon>
        <taxon>Salinihabitans</taxon>
    </lineage>
</organism>
<name>A0A1H8LUE2_9RHOB</name>
<dbReference type="STRING" id="569882.SAMN04490248_101300"/>
<dbReference type="InterPro" id="IPR029044">
    <property type="entry name" value="Nucleotide-diphossugar_trans"/>
</dbReference>
<dbReference type="Pfam" id="PF13641">
    <property type="entry name" value="Glyco_tranf_2_3"/>
    <property type="match status" value="1"/>
</dbReference>
<proteinExistence type="predicted"/>
<gene>
    <name evidence="2" type="ORF">SAMN04490248_101300</name>
</gene>
<dbReference type="Proteomes" id="UP000198893">
    <property type="component" value="Unassembled WGS sequence"/>
</dbReference>
<dbReference type="Gene3D" id="3.90.550.10">
    <property type="entry name" value="Spore Coat Polysaccharide Biosynthesis Protein SpsA, Chain A"/>
    <property type="match status" value="1"/>
</dbReference>
<evidence type="ECO:0000313" key="3">
    <source>
        <dbReference type="Proteomes" id="UP000198893"/>
    </source>
</evidence>
<dbReference type="RefSeq" id="WP_245729282.1">
    <property type="nucleotide sequence ID" value="NZ_FODS01000001.1"/>
</dbReference>
<dbReference type="SUPFAM" id="SSF53448">
    <property type="entry name" value="Nucleotide-diphospho-sugar transferases"/>
    <property type="match status" value="1"/>
</dbReference>
<evidence type="ECO:0000256" key="1">
    <source>
        <dbReference type="SAM" id="MobiDB-lite"/>
    </source>
</evidence>
<dbReference type="EMBL" id="FODS01000001">
    <property type="protein sequence ID" value="SEO08731.1"/>
    <property type="molecule type" value="Genomic_DNA"/>
</dbReference>
<evidence type="ECO:0000313" key="2">
    <source>
        <dbReference type="EMBL" id="SEO08731.1"/>
    </source>
</evidence>
<reference evidence="2 3" key="1">
    <citation type="submission" date="2016-10" db="EMBL/GenBank/DDBJ databases">
        <authorList>
            <person name="de Groot N.N."/>
        </authorList>
    </citation>
    <scope>NUCLEOTIDE SEQUENCE [LARGE SCALE GENOMIC DNA]</scope>
    <source>
        <strain evidence="2 3">DSM 27842</strain>
    </source>
</reference>
<dbReference type="AlphaFoldDB" id="A0A1H8LUE2"/>
<dbReference type="InterPro" id="IPR050834">
    <property type="entry name" value="Glycosyltransf_2"/>
</dbReference>
<feature type="region of interest" description="Disordered" evidence="1">
    <location>
        <begin position="293"/>
        <end position="312"/>
    </location>
</feature>
<dbReference type="PANTHER" id="PTHR43685:SF3">
    <property type="entry name" value="SLR2126 PROTEIN"/>
    <property type="match status" value="1"/>
</dbReference>
<protein>
    <submittedName>
        <fullName evidence="2">Glycosyltransferase like family 2</fullName>
    </submittedName>
</protein>
<keyword evidence="2" id="KW-0808">Transferase</keyword>
<keyword evidence="3" id="KW-1185">Reference proteome</keyword>
<sequence length="412" mass="46052">MSQCPVSVVVVSRERPAALRLCLKGLSQQMHPAFEIIVVADPGGIAAAEALPFAEHLKLVPYQDANISAARNRGIAAATGEVVAFIDDDAVAEPTWLWHLTAPFAEPRVAAAGGFVRGRNGIAFQWRAQSVDRLAQTRALEVTGDRPVVLFPNAERAIKTEGTNMAARRDILANMGGFDPAFRFFLDETDMNLRLAADGLATAIVPLAEVHHGYLSSERRRADRVPRDLHQMGASFAVFLRKHAPQNEQAGAWARFQAEQRRRLVSHMVAGRLEPGAVRRLLRGLRTGWQDGQARELRSQPPLPRAAEGFRPFPGRPGGRSVLISGRIWRRQALRRKAAELAASGRIVTLMLFSPTALYHRVRFREAGYWEQSGGLFGRSEREQPLFRFWRFGRRVRQERRRVAMQRGLPDE</sequence>
<dbReference type="PANTHER" id="PTHR43685">
    <property type="entry name" value="GLYCOSYLTRANSFERASE"/>
    <property type="match status" value="1"/>
</dbReference>